<dbReference type="GO" id="GO:0005576">
    <property type="term" value="C:extracellular region"/>
    <property type="evidence" value="ECO:0007669"/>
    <property type="project" value="UniProtKB-SubCell"/>
</dbReference>
<dbReference type="Pfam" id="PF00657">
    <property type="entry name" value="Lipase_GDSL"/>
    <property type="match status" value="1"/>
</dbReference>
<evidence type="ECO:0000256" key="1">
    <source>
        <dbReference type="ARBA" id="ARBA00004613"/>
    </source>
</evidence>
<evidence type="ECO:0000256" key="6">
    <source>
        <dbReference type="ARBA" id="ARBA00022963"/>
    </source>
</evidence>
<keyword evidence="8" id="KW-0472">Membrane</keyword>
<evidence type="ECO:0000313" key="10">
    <source>
        <dbReference type="Proteomes" id="UP000187406"/>
    </source>
</evidence>
<evidence type="ECO:0000256" key="5">
    <source>
        <dbReference type="ARBA" id="ARBA00022801"/>
    </source>
</evidence>
<dbReference type="OrthoDB" id="1138460at2759"/>
<evidence type="ECO:0000256" key="2">
    <source>
        <dbReference type="ARBA" id="ARBA00008668"/>
    </source>
</evidence>
<dbReference type="InterPro" id="IPR036514">
    <property type="entry name" value="SGNH_hydro_sf"/>
</dbReference>
<dbReference type="GO" id="GO:0016042">
    <property type="term" value="P:lipid catabolic process"/>
    <property type="evidence" value="ECO:0007669"/>
    <property type="project" value="UniProtKB-KW"/>
</dbReference>
<keyword evidence="3" id="KW-0964">Secreted</keyword>
<keyword evidence="8" id="KW-0812">Transmembrane</keyword>
<dbReference type="Proteomes" id="UP000187406">
    <property type="component" value="Unassembled WGS sequence"/>
</dbReference>
<protein>
    <submittedName>
        <fullName evidence="9">Lipase_GDSL domain-containing protein</fullName>
    </submittedName>
</protein>
<proteinExistence type="inferred from homology"/>
<reference evidence="10" key="1">
    <citation type="submission" date="2016-04" db="EMBL/GenBank/DDBJ databases">
        <title>Cephalotus genome sequencing.</title>
        <authorList>
            <person name="Fukushima K."/>
            <person name="Hasebe M."/>
            <person name="Fang X."/>
        </authorList>
    </citation>
    <scope>NUCLEOTIDE SEQUENCE [LARGE SCALE GENOMIC DNA]</scope>
    <source>
        <strain evidence="10">cv. St1</strain>
    </source>
</reference>
<dbReference type="InterPro" id="IPR001087">
    <property type="entry name" value="GDSL"/>
</dbReference>
<organism evidence="9 10">
    <name type="scientific">Cephalotus follicularis</name>
    <name type="common">Albany pitcher plant</name>
    <dbReference type="NCBI Taxonomy" id="3775"/>
    <lineage>
        <taxon>Eukaryota</taxon>
        <taxon>Viridiplantae</taxon>
        <taxon>Streptophyta</taxon>
        <taxon>Embryophyta</taxon>
        <taxon>Tracheophyta</taxon>
        <taxon>Spermatophyta</taxon>
        <taxon>Magnoliopsida</taxon>
        <taxon>eudicotyledons</taxon>
        <taxon>Gunneridae</taxon>
        <taxon>Pentapetalae</taxon>
        <taxon>rosids</taxon>
        <taxon>fabids</taxon>
        <taxon>Oxalidales</taxon>
        <taxon>Cephalotaceae</taxon>
        <taxon>Cephalotus</taxon>
    </lineage>
</organism>
<dbReference type="EMBL" id="BDDD01007577">
    <property type="protein sequence ID" value="GAV91523.1"/>
    <property type="molecule type" value="Genomic_DNA"/>
</dbReference>
<dbReference type="GO" id="GO:0016788">
    <property type="term" value="F:hydrolase activity, acting on ester bonds"/>
    <property type="evidence" value="ECO:0007669"/>
    <property type="project" value="InterPro"/>
</dbReference>
<dbReference type="InterPro" id="IPR051238">
    <property type="entry name" value="GDSL_esterase/lipase"/>
</dbReference>
<comment type="similarity">
    <text evidence="2">Belongs to the 'GDSL' lipolytic enzyme family.</text>
</comment>
<keyword evidence="6" id="KW-0442">Lipid degradation</keyword>
<dbReference type="InParanoid" id="A0A1Q3DGT8"/>
<feature type="non-terminal residue" evidence="9">
    <location>
        <position position="1"/>
    </location>
</feature>
<dbReference type="PANTHER" id="PTHR45650">
    <property type="entry name" value="GDSL-LIKE LIPASE/ACYLHYDROLASE-RELATED"/>
    <property type="match status" value="1"/>
</dbReference>
<accession>A0A1Q3DGT8</accession>
<sequence>LNVPSKYLGFLFLFFGLFLQSLYNYGARKVMVNPLGLIGCTPNAIALYGKNKTICVGDMNNAAQRFNEGLESLLDQLNTNLTDGKFITTGPSALASLYTGNLCFKFTIKGCCKVNNVGQCIPDKAPCKNRNTHLFWDSFHPTEAANLIGALIAYTDIVREFIFHIPK</sequence>
<dbReference type="Gene3D" id="3.40.50.1110">
    <property type="entry name" value="SGNH hydrolase"/>
    <property type="match status" value="1"/>
</dbReference>
<gene>
    <name evidence="9" type="ORF">CFOL_v3_34917</name>
</gene>
<name>A0A1Q3DGT8_CEPFO</name>
<comment type="subcellular location">
    <subcellularLocation>
        <location evidence="1">Secreted</location>
    </subcellularLocation>
</comment>
<dbReference type="AlphaFoldDB" id="A0A1Q3DGT8"/>
<evidence type="ECO:0000256" key="4">
    <source>
        <dbReference type="ARBA" id="ARBA00022729"/>
    </source>
</evidence>
<keyword evidence="10" id="KW-1185">Reference proteome</keyword>
<evidence type="ECO:0000256" key="7">
    <source>
        <dbReference type="ARBA" id="ARBA00023098"/>
    </source>
</evidence>
<feature type="transmembrane region" description="Helical" evidence="8">
    <location>
        <begin position="6"/>
        <end position="25"/>
    </location>
</feature>
<dbReference type="STRING" id="3775.A0A1Q3DGT8"/>
<keyword evidence="8" id="KW-1133">Transmembrane helix</keyword>
<keyword evidence="4" id="KW-0732">Signal</keyword>
<evidence type="ECO:0000313" key="9">
    <source>
        <dbReference type="EMBL" id="GAV91523.1"/>
    </source>
</evidence>
<keyword evidence="7" id="KW-0443">Lipid metabolism</keyword>
<evidence type="ECO:0000256" key="8">
    <source>
        <dbReference type="SAM" id="Phobius"/>
    </source>
</evidence>
<dbReference type="PANTHER" id="PTHR45650:SF75">
    <property type="entry name" value="GDSL-LIKE LIPASE_ACYLHYDROLASE"/>
    <property type="match status" value="1"/>
</dbReference>
<evidence type="ECO:0000256" key="3">
    <source>
        <dbReference type="ARBA" id="ARBA00022525"/>
    </source>
</evidence>
<comment type="caution">
    <text evidence="9">The sequence shown here is derived from an EMBL/GenBank/DDBJ whole genome shotgun (WGS) entry which is preliminary data.</text>
</comment>
<keyword evidence="5" id="KW-0378">Hydrolase</keyword>